<dbReference type="EMBL" id="JAHUTI010000206">
    <property type="protein sequence ID" value="MED6231797.1"/>
    <property type="molecule type" value="Genomic_DNA"/>
</dbReference>
<name>A0ABU7A149_9TELE</name>
<evidence type="ECO:0000313" key="2">
    <source>
        <dbReference type="Proteomes" id="UP001345963"/>
    </source>
</evidence>
<proteinExistence type="predicted"/>
<sequence length="73" mass="8363">MVSSLNCSHQHIACSRVRLGMQPRLLALPCIRCLQQREVSACEPKKRKSSFAYRGVIFNISRDGQWSRKLKTS</sequence>
<gene>
    <name evidence="1" type="ORF">ATANTOWER_008734</name>
</gene>
<protein>
    <submittedName>
        <fullName evidence="1">Uncharacterized protein</fullName>
    </submittedName>
</protein>
<dbReference type="Proteomes" id="UP001345963">
    <property type="component" value="Unassembled WGS sequence"/>
</dbReference>
<organism evidence="1 2">
    <name type="scientific">Ataeniobius toweri</name>
    <dbReference type="NCBI Taxonomy" id="208326"/>
    <lineage>
        <taxon>Eukaryota</taxon>
        <taxon>Metazoa</taxon>
        <taxon>Chordata</taxon>
        <taxon>Craniata</taxon>
        <taxon>Vertebrata</taxon>
        <taxon>Euteleostomi</taxon>
        <taxon>Actinopterygii</taxon>
        <taxon>Neopterygii</taxon>
        <taxon>Teleostei</taxon>
        <taxon>Neoteleostei</taxon>
        <taxon>Acanthomorphata</taxon>
        <taxon>Ovalentaria</taxon>
        <taxon>Atherinomorphae</taxon>
        <taxon>Cyprinodontiformes</taxon>
        <taxon>Goodeidae</taxon>
        <taxon>Ataeniobius</taxon>
    </lineage>
</organism>
<evidence type="ECO:0000313" key="1">
    <source>
        <dbReference type="EMBL" id="MED6231797.1"/>
    </source>
</evidence>
<keyword evidence="2" id="KW-1185">Reference proteome</keyword>
<reference evidence="1 2" key="1">
    <citation type="submission" date="2021-07" db="EMBL/GenBank/DDBJ databases">
        <authorList>
            <person name="Palmer J.M."/>
        </authorList>
    </citation>
    <scope>NUCLEOTIDE SEQUENCE [LARGE SCALE GENOMIC DNA]</scope>
    <source>
        <strain evidence="1 2">AT_MEX2019</strain>
        <tissue evidence="1">Muscle</tissue>
    </source>
</reference>
<comment type="caution">
    <text evidence="1">The sequence shown here is derived from an EMBL/GenBank/DDBJ whole genome shotgun (WGS) entry which is preliminary data.</text>
</comment>
<accession>A0ABU7A149</accession>